<dbReference type="Proteomes" id="UP000324897">
    <property type="component" value="Unassembled WGS sequence"/>
</dbReference>
<organism evidence="2 3">
    <name type="scientific">Eragrostis curvula</name>
    <name type="common">weeping love grass</name>
    <dbReference type="NCBI Taxonomy" id="38414"/>
    <lineage>
        <taxon>Eukaryota</taxon>
        <taxon>Viridiplantae</taxon>
        <taxon>Streptophyta</taxon>
        <taxon>Embryophyta</taxon>
        <taxon>Tracheophyta</taxon>
        <taxon>Spermatophyta</taxon>
        <taxon>Magnoliopsida</taxon>
        <taxon>Liliopsida</taxon>
        <taxon>Poales</taxon>
        <taxon>Poaceae</taxon>
        <taxon>PACMAD clade</taxon>
        <taxon>Chloridoideae</taxon>
        <taxon>Eragrostideae</taxon>
        <taxon>Eragrostidinae</taxon>
        <taxon>Eragrostis</taxon>
    </lineage>
</organism>
<evidence type="ECO:0000313" key="3">
    <source>
        <dbReference type="Proteomes" id="UP000324897"/>
    </source>
</evidence>
<evidence type="ECO:0000313" key="2">
    <source>
        <dbReference type="EMBL" id="TVT99768.1"/>
    </source>
</evidence>
<protein>
    <submittedName>
        <fullName evidence="2">Uncharacterized protein</fullName>
    </submittedName>
</protein>
<accession>A0A5J9SLC8</accession>
<gene>
    <name evidence="2" type="ORF">EJB05_54850</name>
</gene>
<sequence>MEKDVLQHYCWASNQEPNFWYDRDNGEMVRLATDQELLALLSKMNVCDDNLAIVHDMNELQIDPRTESEMQIIVRNEDPLVEAIDLEWAEEPQHGVTTAGPKRVEEEQKEHYMDPGFDAEGGDPLGVDEEWRKRKGGAVASGCSDAVAQAPSKSRKTSKLSSSTPPE</sequence>
<reference evidence="2 3" key="1">
    <citation type="journal article" date="2019" name="Sci. Rep.">
        <title>A high-quality genome of Eragrostis curvula grass provides insights into Poaceae evolution and supports new strategies to enhance forage quality.</title>
        <authorList>
            <person name="Carballo J."/>
            <person name="Santos B.A.C.M."/>
            <person name="Zappacosta D."/>
            <person name="Garbus I."/>
            <person name="Selva J.P."/>
            <person name="Gallo C.A."/>
            <person name="Diaz A."/>
            <person name="Albertini E."/>
            <person name="Caccamo M."/>
            <person name="Echenique V."/>
        </authorList>
    </citation>
    <scope>NUCLEOTIDE SEQUENCE [LARGE SCALE GENOMIC DNA]</scope>
    <source>
        <strain evidence="3">cv. Victoria</strain>
        <tissue evidence="2">Leaf</tissue>
    </source>
</reference>
<dbReference type="Gramene" id="TVT99768">
    <property type="protein sequence ID" value="TVT99768"/>
    <property type="gene ID" value="EJB05_54850"/>
</dbReference>
<keyword evidence="3" id="KW-1185">Reference proteome</keyword>
<feature type="compositionally biased region" description="Basic and acidic residues" evidence="1">
    <location>
        <begin position="102"/>
        <end position="113"/>
    </location>
</feature>
<name>A0A5J9SLC8_9POAL</name>
<dbReference type="AlphaFoldDB" id="A0A5J9SLC8"/>
<feature type="non-terminal residue" evidence="2">
    <location>
        <position position="1"/>
    </location>
</feature>
<dbReference type="EMBL" id="RWGY01000680">
    <property type="protein sequence ID" value="TVT99768.1"/>
    <property type="molecule type" value="Genomic_DNA"/>
</dbReference>
<feature type="region of interest" description="Disordered" evidence="1">
    <location>
        <begin position="88"/>
        <end position="167"/>
    </location>
</feature>
<comment type="caution">
    <text evidence="2">The sequence shown here is derived from an EMBL/GenBank/DDBJ whole genome shotgun (WGS) entry which is preliminary data.</text>
</comment>
<proteinExistence type="predicted"/>
<evidence type="ECO:0000256" key="1">
    <source>
        <dbReference type="SAM" id="MobiDB-lite"/>
    </source>
</evidence>
<dbReference type="OrthoDB" id="695910at2759"/>